<sequence>MKHTLLFSFVLFSFGCAALLSPPVARSPVLDYSETEFVSPHLTKEGLASGKLAILAVFSPNDPEGMEQNAAYEIFQGLRSAFRDIHIIPRSDAVKKIASADQLPAYEAFVKAYGEKRIMDLDALKKWGELEEVRYLFIGELGMVNKHTEARMMRGGEDLVAGKISVFASGPSMIPEEVSKQVRLRGEIWDSRCGRMVWMGRGEAEVMETVGHEITRVEDIFMAAGRNLIASLTKSIKTTKAPSEECP</sequence>
<evidence type="ECO:0008006" key="4">
    <source>
        <dbReference type="Google" id="ProtNLM"/>
    </source>
</evidence>
<evidence type="ECO:0000256" key="1">
    <source>
        <dbReference type="SAM" id="SignalP"/>
    </source>
</evidence>
<keyword evidence="1" id="KW-0732">Signal</keyword>
<feature type="chain" id="PRO_5031214755" description="Lipoprotein" evidence="1">
    <location>
        <begin position="18"/>
        <end position="247"/>
    </location>
</feature>
<dbReference type="Proteomes" id="UP000534783">
    <property type="component" value="Unassembled WGS sequence"/>
</dbReference>
<organism evidence="2 3">
    <name type="scientific">Candidatus Manganitrophus noduliformans</name>
    <dbReference type="NCBI Taxonomy" id="2606439"/>
    <lineage>
        <taxon>Bacteria</taxon>
        <taxon>Pseudomonadati</taxon>
        <taxon>Nitrospirota</taxon>
        <taxon>Nitrospiria</taxon>
        <taxon>Candidatus Troglogloeales</taxon>
        <taxon>Candidatus Manganitrophaceae</taxon>
        <taxon>Candidatus Manganitrophus</taxon>
    </lineage>
</organism>
<dbReference type="RefSeq" id="WP_168058377.1">
    <property type="nucleotide sequence ID" value="NZ_VTOW01000001.1"/>
</dbReference>
<evidence type="ECO:0000313" key="2">
    <source>
        <dbReference type="EMBL" id="NKE70114.1"/>
    </source>
</evidence>
<protein>
    <recommendedName>
        <fullName evidence="4">Lipoprotein</fullName>
    </recommendedName>
</protein>
<dbReference type="PROSITE" id="PS51257">
    <property type="entry name" value="PROKAR_LIPOPROTEIN"/>
    <property type="match status" value="1"/>
</dbReference>
<dbReference type="EMBL" id="VTOW01000001">
    <property type="protein sequence ID" value="NKE70114.1"/>
    <property type="molecule type" value="Genomic_DNA"/>
</dbReference>
<proteinExistence type="predicted"/>
<accession>A0A7X6DN30</accession>
<reference evidence="2 3" key="1">
    <citation type="journal article" date="2020" name="Nature">
        <title>Bacterial chemolithoautotrophy via manganese oxidation.</title>
        <authorList>
            <person name="Yu H."/>
            <person name="Leadbetter J.R."/>
        </authorList>
    </citation>
    <scope>NUCLEOTIDE SEQUENCE [LARGE SCALE GENOMIC DNA]</scope>
    <source>
        <strain evidence="2 3">Mn-1</strain>
    </source>
</reference>
<feature type="signal peptide" evidence="1">
    <location>
        <begin position="1"/>
        <end position="17"/>
    </location>
</feature>
<dbReference type="AlphaFoldDB" id="A0A7X6DN30"/>
<evidence type="ECO:0000313" key="3">
    <source>
        <dbReference type="Proteomes" id="UP000534783"/>
    </source>
</evidence>
<gene>
    <name evidence="2" type="ORF">MNODULE_05075</name>
</gene>
<comment type="caution">
    <text evidence="2">The sequence shown here is derived from an EMBL/GenBank/DDBJ whole genome shotgun (WGS) entry which is preliminary data.</text>
</comment>
<name>A0A7X6DN30_9BACT</name>
<keyword evidence="3" id="KW-1185">Reference proteome</keyword>